<dbReference type="InterPro" id="IPR011701">
    <property type="entry name" value="MFS"/>
</dbReference>
<feature type="transmembrane region" description="Helical" evidence="9">
    <location>
        <begin position="45"/>
        <end position="68"/>
    </location>
</feature>
<name>A0A6N4W542_9MYCO</name>
<keyword evidence="2" id="KW-0813">Transport</keyword>
<feature type="domain" description="Major facilitator superfamily (MFS) profile" evidence="10">
    <location>
        <begin position="217"/>
        <end position="412"/>
    </location>
</feature>
<evidence type="ECO:0000256" key="7">
    <source>
        <dbReference type="ARBA" id="ARBA00038075"/>
    </source>
</evidence>
<dbReference type="Pfam" id="PF07690">
    <property type="entry name" value="MFS_1"/>
    <property type="match status" value="1"/>
</dbReference>
<feature type="transmembrane region" description="Helical" evidence="9">
    <location>
        <begin position="373"/>
        <end position="396"/>
    </location>
</feature>
<evidence type="ECO:0000256" key="3">
    <source>
        <dbReference type="ARBA" id="ARBA00022475"/>
    </source>
</evidence>
<feature type="transmembrane region" description="Helical" evidence="9">
    <location>
        <begin position="261"/>
        <end position="280"/>
    </location>
</feature>
<dbReference type="PANTHER" id="PTHR23513:SF9">
    <property type="entry name" value="ENTEROBACTIN EXPORTER ENTS"/>
    <property type="match status" value="1"/>
</dbReference>
<evidence type="ECO:0000256" key="5">
    <source>
        <dbReference type="ARBA" id="ARBA00022989"/>
    </source>
</evidence>
<feature type="transmembrane region" description="Helical" evidence="9">
    <location>
        <begin position="80"/>
        <end position="111"/>
    </location>
</feature>
<dbReference type="PROSITE" id="PS50850">
    <property type="entry name" value="MFS"/>
    <property type="match status" value="1"/>
</dbReference>
<dbReference type="InterPro" id="IPR020846">
    <property type="entry name" value="MFS_dom"/>
</dbReference>
<comment type="similarity">
    <text evidence="7">Belongs to the major facilitator superfamily. Drug:H(+) antiporter-3 (DHA3) (TC 2.A.1.21) family.</text>
</comment>
<dbReference type="KEGG" id="many:MANY_24130"/>
<keyword evidence="3" id="KW-1003">Cell membrane</keyword>
<evidence type="ECO:0000259" key="10">
    <source>
        <dbReference type="PROSITE" id="PS50850"/>
    </source>
</evidence>
<evidence type="ECO:0000256" key="4">
    <source>
        <dbReference type="ARBA" id="ARBA00022692"/>
    </source>
</evidence>
<dbReference type="CDD" id="cd06173">
    <property type="entry name" value="MFS_MefA_like"/>
    <property type="match status" value="1"/>
</dbReference>
<feature type="transmembrane region" description="Helical" evidence="9">
    <location>
        <begin position="223"/>
        <end position="241"/>
    </location>
</feature>
<dbReference type="InterPro" id="IPR001958">
    <property type="entry name" value="Tet-R_TetA/multi-R_MdtG-like"/>
</dbReference>
<feature type="transmembrane region" description="Helical" evidence="9">
    <location>
        <begin position="289"/>
        <end position="307"/>
    </location>
</feature>
<keyword evidence="4 9" id="KW-0812">Transmembrane</keyword>
<gene>
    <name evidence="11" type="ORF">MANY_24130</name>
</gene>
<protein>
    <recommendedName>
        <fullName evidence="8">Multidrug efflux pump Tap</fullName>
    </recommendedName>
</protein>
<comment type="subcellular location">
    <subcellularLocation>
        <location evidence="1">Cell inner membrane</location>
        <topology evidence="1">Multi-pass membrane protein</topology>
    </subcellularLocation>
</comment>
<evidence type="ECO:0000256" key="6">
    <source>
        <dbReference type="ARBA" id="ARBA00023136"/>
    </source>
</evidence>
<evidence type="ECO:0000313" key="11">
    <source>
        <dbReference type="EMBL" id="BBZ77076.1"/>
    </source>
</evidence>
<feature type="transmembrane region" description="Helical" evidence="9">
    <location>
        <begin position="347"/>
        <end position="367"/>
    </location>
</feature>
<organism evidence="11 12">
    <name type="scientific">Mycolicibacterium anyangense</name>
    <dbReference type="NCBI Taxonomy" id="1431246"/>
    <lineage>
        <taxon>Bacteria</taxon>
        <taxon>Bacillati</taxon>
        <taxon>Actinomycetota</taxon>
        <taxon>Actinomycetes</taxon>
        <taxon>Mycobacteriales</taxon>
        <taxon>Mycobacteriaceae</taxon>
        <taxon>Mycolicibacterium</taxon>
    </lineage>
</organism>
<evidence type="ECO:0000256" key="2">
    <source>
        <dbReference type="ARBA" id="ARBA00022448"/>
    </source>
</evidence>
<dbReference type="Proteomes" id="UP000467249">
    <property type="component" value="Chromosome"/>
</dbReference>
<dbReference type="SUPFAM" id="SSF103473">
    <property type="entry name" value="MFS general substrate transporter"/>
    <property type="match status" value="1"/>
</dbReference>
<dbReference type="GO" id="GO:0022857">
    <property type="term" value="F:transmembrane transporter activity"/>
    <property type="evidence" value="ECO:0007669"/>
    <property type="project" value="InterPro"/>
</dbReference>
<evidence type="ECO:0000256" key="1">
    <source>
        <dbReference type="ARBA" id="ARBA00004429"/>
    </source>
</evidence>
<keyword evidence="12" id="KW-1185">Reference proteome</keyword>
<feature type="transmembrane region" description="Helical" evidence="9">
    <location>
        <begin position="313"/>
        <end position="335"/>
    </location>
</feature>
<dbReference type="RefSeq" id="WP_163804446.1">
    <property type="nucleotide sequence ID" value="NZ_AP022620.1"/>
</dbReference>
<accession>A0A6N4W542</accession>
<dbReference type="Gene3D" id="1.20.1250.20">
    <property type="entry name" value="MFS general substrate transporter like domains"/>
    <property type="match status" value="2"/>
</dbReference>
<evidence type="ECO:0000313" key="12">
    <source>
        <dbReference type="Proteomes" id="UP000467249"/>
    </source>
</evidence>
<proteinExistence type="inferred from homology"/>
<dbReference type="InterPro" id="IPR036259">
    <property type="entry name" value="MFS_trans_sf"/>
</dbReference>
<keyword evidence="6 9" id="KW-0472">Membrane</keyword>
<keyword evidence="5 9" id="KW-1133">Transmembrane helix</keyword>
<dbReference type="PANTHER" id="PTHR23513">
    <property type="entry name" value="INTEGRAL MEMBRANE EFFLUX PROTEIN-RELATED"/>
    <property type="match status" value="1"/>
</dbReference>
<dbReference type="GO" id="GO:0005886">
    <property type="term" value="C:plasma membrane"/>
    <property type="evidence" value="ECO:0007669"/>
    <property type="project" value="UniProtKB-SubCell"/>
</dbReference>
<dbReference type="GO" id="GO:0046677">
    <property type="term" value="P:response to antibiotic"/>
    <property type="evidence" value="ECO:0007669"/>
    <property type="project" value="UniProtKB-KW"/>
</dbReference>
<dbReference type="AlphaFoldDB" id="A0A6N4W542"/>
<sequence length="412" mass="42920">MRTRRIPALLILASAFLAAGANGISMVAFPWLVLQRTGSAVDASIVAGAATLPLLVATLIAGTAVDFLGRRRVAILSDALSAASVAAIPVLAITAGTGSLTTVVLAGLAALGSLFDPAGMTARQSMLPEAAARAQWTLDHTNSVYEAVFNLAYITGPGVGGLFIATLGGVNTMWVTAAFFGLSILAMAVLRLEGAGRPARETRPDGVVSGMVEGLKFVWHTRVLRTLGLIDLAVTGMYLPMESVLFPKYFTDRNEPAQLGWVLMALSIGGLVGALSWTVLSRIASKRTTVLTAVLTFGLAVLVIAFLPPLPVILSSAALVGLVYGPIGPIYNSVMQTRTPEYLRGRVVGVMTSMAYAAGPVGFMLAGPLVDAFGLKVTFLVLAVPILMIGLTCPWVPALKDLDDESGEPKMA</sequence>
<dbReference type="EMBL" id="AP022620">
    <property type="protein sequence ID" value="BBZ77076.1"/>
    <property type="molecule type" value="Genomic_DNA"/>
</dbReference>
<evidence type="ECO:0000256" key="9">
    <source>
        <dbReference type="SAM" id="Phobius"/>
    </source>
</evidence>
<feature type="transmembrane region" description="Helical" evidence="9">
    <location>
        <begin position="172"/>
        <end position="190"/>
    </location>
</feature>
<evidence type="ECO:0000256" key="8">
    <source>
        <dbReference type="ARBA" id="ARBA00040914"/>
    </source>
</evidence>
<reference evidence="11 12" key="1">
    <citation type="journal article" date="2019" name="Emerg. Microbes Infect.">
        <title>Comprehensive subspecies identification of 175 nontuberculous mycobacteria species based on 7547 genomic profiles.</title>
        <authorList>
            <person name="Matsumoto Y."/>
            <person name="Kinjo T."/>
            <person name="Motooka D."/>
            <person name="Nabeya D."/>
            <person name="Jung N."/>
            <person name="Uechi K."/>
            <person name="Horii T."/>
            <person name="Iida T."/>
            <person name="Fujita J."/>
            <person name="Nakamura S."/>
        </authorList>
    </citation>
    <scope>NUCLEOTIDE SEQUENCE [LARGE SCALE GENOMIC DNA]</scope>
    <source>
        <strain evidence="11 12">JCM 30275</strain>
    </source>
</reference>
<dbReference type="PRINTS" id="PR01035">
    <property type="entry name" value="TCRTETA"/>
</dbReference>